<evidence type="ECO:0000256" key="8">
    <source>
        <dbReference type="ARBA" id="ARBA00022840"/>
    </source>
</evidence>
<dbReference type="GO" id="GO:0006096">
    <property type="term" value="P:glycolytic process"/>
    <property type="evidence" value="ECO:0007669"/>
    <property type="project" value="UniProtKB-UniPathway"/>
</dbReference>
<dbReference type="AlphaFoldDB" id="A0A5J4TT85"/>
<accession>A0A5J4TT85</accession>
<evidence type="ECO:0000256" key="7">
    <source>
        <dbReference type="ARBA" id="ARBA00022777"/>
    </source>
</evidence>
<name>A0A5J4TT85_9EUKA</name>
<dbReference type="Pfam" id="PF00162">
    <property type="entry name" value="PGK"/>
    <property type="match status" value="1"/>
</dbReference>
<evidence type="ECO:0000256" key="3">
    <source>
        <dbReference type="ARBA" id="ARBA00008982"/>
    </source>
</evidence>
<dbReference type="GO" id="GO:0043531">
    <property type="term" value="F:ADP binding"/>
    <property type="evidence" value="ECO:0007669"/>
    <property type="project" value="TreeGrafter"/>
</dbReference>
<dbReference type="GO" id="GO:0006094">
    <property type="term" value="P:gluconeogenesis"/>
    <property type="evidence" value="ECO:0007669"/>
    <property type="project" value="TreeGrafter"/>
</dbReference>
<dbReference type="InterPro" id="IPR015824">
    <property type="entry name" value="Phosphoglycerate_kinase_N"/>
</dbReference>
<feature type="non-terminal residue" evidence="12">
    <location>
        <position position="1"/>
    </location>
</feature>
<protein>
    <recommendedName>
        <fullName evidence="4 10">Phosphoglycerate kinase</fullName>
        <ecNumber evidence="4 10">2.7.2.3</ecNumber>
    </recommendedName>
</protein>
<gene>
    <name evidence="12" type="ORF">EZS28_042959</name>
</gene>
<comment type="subunit">
    <text evidence="11">Monomer.</text>
</comment>
<dbReference type="FunFam" id="3.40.50.1260:FF:000006">
    <property type="entry name" value="Phosphoglycerate kinase"/>
    <property type="match status" value="1"/>
</dbReference>
<dbReference type="OrthoDB" id="275353at2759"/>
<evidence type="ECO:0000256" key="1">
    <source>
        <dbReference type="ARBA" id="ARBA00000642"/>
    </source>
</evidence>
<dbReference type="Proteomes" id="UP000324800">
    <property type="component" value="Unassembled WGS sequence"/>
</dbReference>
<evidence type="ECO:0000256" key="5">
    <source>
        <dbReference type="ARBA" id="ARBA00022679"/>
    </source>
</evidence>
<keyword evidence="6" id="KW-0547">Nucleotide-binding</keyword>
<dbReference type="InterPro" id="IPR036043">
    <property type="entry name" value="Phosphoglycerate_kinase_sf"/>
</dbReference>
<dbReference type="GO" id="GO:0004618">
    <property type="term" value="F:phosphoglycerate kinase activity"/>
    <property type="evidence" value="ECO:0007669"/>
    <property type="project" value="UniProtKB-EC"/>
</dbReference>
<reference evidence="12 13" key="1">
    <citation type="submission" date="2019-03" db="EMBL/GenBank/DDBJ databases">
        <title>Single cell metagenomics reveals metabolic interactions within the superorganism composed of flagellate Streblomastix strix and complex community of Bacteroidetes bacteria on its surface.</title>
        <authorList>
            <person name="Treitli S.C."/>
            <person name="Kolisko M."/>
            <person name="Husnik F."/>
            <person name="Keeling P."/>
            <person name="Hampl V."/>
        </authorList>
    </citation>
    <scope>NUCLEOTIDE SEQUENCE [LARGE SCALE GENOMIC DNA]</scope>
    <source>
        <strain evidence="12">ST1C</strain>
    </source>
</reference>
<dbReference type="EC" id="2.7.2.3" evidence="4 10"/>
<evidence type="ECO:0000256" key="6">
    <source>
        <dbReference type="ARBA" id="ARBA00022741"/>
    </source>
</evidence>
<dbReference type="PRINTS" id="PR00477">
    <property type="entry name" value="PHGLYCKINASE"/>
</dbReference>
<keyword evidence="5 10" id="KW-0808">Transferase</keyword>
<evidence type="ECO:0000256" key="2">
    <source>
        <dbReference type="ARBA" id="ARBA00001946"/>
    </source>
</evidence>
<keyword evidence="8" id="KW-0067">ATP-binding</keyword>
<dbReference type="UniPathway" id="UPA00109">
    <property type="reaction ID" value="UER00185"/>
</dbReference>
<evidence type="ECO:0000313" key="13">
    <source>
        <dbReference type="Proteomes" id="UP000324800"/>
    </source>
</evidence>
<evidence type="ECO:0000256" key="11">
    <source>
        <dbReference type="RuleBase" id="RU000696"/>
    </source>
</evidence>
<proteinExistence type="inferred from homology"/>
<evidence type="ECO:0000256" key="4">
    <source>
        <dbReference type="ARBA" id="ARBA00013061"/>
    </source>
</evidence>
<dbReference type="Gene3D" id="3.40.50.1260">
    <property type="entry name" value="Phosphoglycerate kinase, N-terminal domain"/>
    <property type="match status" value="2"/>
</dbReference>
<comment type="catalytic activity">
    <reaction evidence="1 10">
        <text>(2R)-3-phosphoglycerate + ATP = (2R)-3-phospho-glyceroyl phosphate + ADP</text>
        <dbReference type="Rhea" id="RHEA:14801"/>
        <dbReference type="ChEBI" id="CHEBI:30616"/>
        <dbReference type="ChEBI" id="CHEBI:57604"/>
        <dbReference type="ChEBI" id="CHEBI:58272"/>
        <dbReference type="ChEBI" id="CHEBI:456216"/>
        <dbReference type="EC" id="2.7.2.3"/>
    </reaction>
</comment>
<keyword evidence="7 10" id="KW-0418">Kinase</keyword>
<evidence type="ECO:0000313" key="12">
    <source>
        <dbReference type="EMBL" id="KAA6361514.1"/>
    </source>
</evidence>
<dbReference type="GO" id="GO:0005829">
    <property type="term" value="C:cytosol"/>
    <property type="evidence" value="ECO:0007669"/>
    <property type="project" value="TreeGrafter"/>
</dbReference>
<dbReference type="GO" id="GO:0005524">
    <property type="term" value="F:ATP binding"/>
    <property type="evidence" value="ECO:0007669"/>
    <property type="project" value="UniProtKB-KW"/>
</dbReference>
<evidence type="ECO:0000256" key="10">
    <source>
        <dbReference type="RuleBase" id="RU000532"/>
    </source>
</evidence>
<dbReference type="InterPro" id="IPR015911">
    <property type="entry name" value="Phosphoglycerate_kinase_CS"/>
</dbReference>
<organism evidence="12 13">
    <name type="scientific">Streblomastix strix</name>
    <dbReference type="NCBI Taxonomy" id="222440"/>
    <lineage>
        <taxon>Eukaryota</taxon>
        <taxon>Metamonada</taxon>
        <taxon>Preaxostyla</taxon>
        <taxon>Oxymonadida</taxon>
        <taxon>Streblomastigidae</taxon>
        <taxon>Streblomastix</taxon>
    </lineage>
</organism>
<evidence type="ECO:0000256" key="9">
    <source>
        <dbReference type="ARBA" id="ARBA00022842"/>
    </source>
</evidence>
<keyword evidence="9" id="KW-0460">Magnesium</keyword>
<dbReference type="EMBL" id="SNRW01025431">
    <property type="protein sequence ID" value="KAA6361514.1"/>
    <property type="molecule type" value="Genomic_DNA"/>
</dbReference>
<comment type="cofactor">
    <cofactor evidence="2">
        <name>Mg(2+)</name>
        <dbReference type="ChEBI" id="CHEBI:18420"/>
    </cofactor>
</comment>
<comment type="caution">
    <text evidence="12">The sequence shown here is derived from an EMBL/GenBank/DDBJ whole genome shotgun (WGS) entry which is preliminary data.</text>
</comment>
<sequence>KMSFRKLYYKNVDLKGQTVVVRVDFNVPLTPDLKIDDNARIRKVLPTIEHLLSVDGTKIVLMSHLGRPDGVVKLEFSLKPVADELQKLLGDKAKVKFALDCKKADDDVKALGVHEVLLLENLLFYPDEEMNAPEFAAKLASYGTYYINDALGTAHRAHASTEGITKFFAGKSACGDLMYLELQYLDYIYTNPKRPFVGILGGAMLSDNLNVVTNLVKKVDKLIIGGGMSFTFLWSKGIGVGEAMVQVNQQKFCDAALKEFRDKIILPIDFFAVEKMDQKA</sequence>
<dbReference type="PANTHER" id="PTHR11406:SF23">
    <property type="entry name" value="PHOSPHOGLYCERATE KINASE 1, CHLOROPLASTIC-RELATED"/>
    <property type="match status" value="1"/>
</dbReference>
<dbReference type="PROSITE" id="PS00111">
    <property type="entry name" value="PGLYCERATE_KINASE"/>
    <property type="match status" value="1"/>
</dbReference>
<dbReference type="SUPFAM" id="SSF53748">
    <property type="entry name" value="Phosphoglycerate kinase"/>
    <property type="match status" value="1"/>
</dbReference>
<comment type="pathway">
    <text evidence="10">Carbohydrate degradation; glycolysis; pyruvate from D-glyceraldehyde 3-phosphate: step 2/5.</text>
</comment>
<dbReference type="PANTHER" id="PTHR11406">
    <property type="entry name" value="PHOSPHOGLYCERATE KINASE"/>
    <property type="match status" value="1"/>
</dbReference>
<dbReference type="InterPro" id="IPR001576">
    <property type="entry name" value="Phosphoglycerate_kinase"/>
</dbReference>
<comment type="similarity">
    <text evidence="3 10">Belongs to the phosphoglycerate kinase family.</text>
</comment>